<keyword evidence="1" id="KW-1133">Transmembrane helix</keyword>
<gene>
    <name evidence="2" type="ORF">DJ64_17170</name>
</gene>
<evidence type="ECO:0008006" key="4">
    <source>
        <dbReference type="Google" id="ProtNLM"/>
    </source>
</evidence>
<dbReference type="EMBL" id="JJMG01000205">
    <property type="protein sequence ID" value="KEG39124.1"/>
    <property type="molecule type" value="Genomic_DNA"/>
</dbReference>
<reference evidence="2 3" key="1">
    <citation type="submission" date="2014-04" db="EMBL/GenBank/DDBJ databases">
        <title>Draft genome sequence of the novel Streptomyces griseorubens JSD-1 playing a role in carbon and nitrogen cycle.</title>
        <authorList>
            <consortium name="Shanghai Jiao Tong University"/>
            <person name="Feng H."/>
            <person name="Sun Y."/>
            <person name="Zhi Y."/>
            <person name="Mao L."/>
            <person name="Luo Y."/>
            <person name="Wei X."/>
            <person name="Zhou P."/>
        </authorList>
    </citation>
    <scope>NUCLEOTIDE SEQUENCE [LARGE SCALE GENOMIC DNA]</scope>
    <source>
        <strain evidence="2 3">JSD-1</strain>
    </source>
</reference>
<sequence>MGWSFRVHGGIALALSAWVLLSVVLAWLPGESPLAGMTWLVAAGVLFLVGVAAWVRVLACKADKKMLWLAFRCLPGRLQAVLGALALVGVLLTLIGAFQEDNLQTDGVEDGRYYVYDTTPLHKGRAEVSQSAYEDVREREQRGVLPVFVAVFAGVAGVVFSAGELRRVDARSGSVGAAT</sequence>
<keyword evidence="3" id="KW-1185">Reference proteome</keyword>
<accession>A0ABR4SV94</accession>
<evidence type="ECO:0000313" key="3">
    <source>
        <dbReference type="Proteomes" id="UP000027632"/>
    </source>
</evidence>
<evidence type="ECO:0000256" key="1">
    <source>
        <dbReference type="SAM" id="Phobius"/>
    </source>
</evidence>
<name>A0ABR4SV94_9ACTN</name>
<keyword evidence="1" id="KW-0812">Transmembrane</keyword>
<protein>
    <recommendedName>
        <fullName evidence="4">Integral membrane protein</fullName>
    </recommendedName>
</protein>
<keyword evidence="1" id="KW-0472">Membrane</keyword>
<comment type="caution">
    <text evidence="2">The sequence shown here is derived from an EMBL/GenBank/DDBJ whole genome shotgun (WGS) entry which is preliminary data.</text>
</comment>
<dbReference type="Proteomes" id="UP000027632">
    <property type="component" value="Unassembled WGS sequence"/>
</dbReference>
<proteinExistence type="predicted"/>
<feature type="transmembrane region" description="Helical" evidence="1">
    <location>
        <begin position="36"/>
        <end position="59"/>
    </location>
</feature>
<organism evidence="2 3">
    <name type="scientific">Streptomyces griseorubens</name>
    <dbReference type="NCBI Taxonomy" id="66897"/>
    <lineage>
        <taxon>Bacteria</taxon>
        <taxon>Bacillati</taxon>
        <taxon>Actinomycetota</taxon>
        <taxon>Actinomycetes</taxon>
        <taxon>Kitasatosporales</taxon>
        <taxon>Streptomycetaceae</taxon>
        <taxon>Streptomyces</taxon>
        <taxon>Streptomyces althioticus group</taxon>
    </lineage>
</organism>
<feature type="transmembrane region" description="Helical" evidence="1">
    <location>
        <begin position="80"/>
        <end position="98"/>
    </location>
</feature>
<evidence type="ECO:0000313" key="2">
    <source>
        <dbReference type="EMBL" id="KEG39124.1"/>
    </source>
</evidence>
<feature type="transmembrane region" description="Helical" evidence="1">
    <location>
        <begin position="143"/>
        <end position="162"/>
    </location>
</feature>